<accession>A0ABR3XXM4</accession>
<comment type="caution">
    <text evidence="3">The sequence shown here is derived from an EMBL/GenBank/DDBJ whole genome shotgun (WGS) entry which is preliminary data.</text>
</comment>
<organism evidence="3 4">
    <name type="scientific">Diaporthe australafricana</name>
    <dbReference type="NCBI Taxonomy" id="127596"/>
    <lineage>
        <taxon>Eukaryota</taxon>
        <taxon>Fungi</taxon>
        <taxon>Dikarya</taxon>
        <taxon>Ascomycota</taxon>
        <taxon>Pezizomycotina</taxon>
        <taxon>Sordariomycetes</taxon>
        <taxon>Sordariomycetidae</taxon>
        <taxon>Diaporthales</taxon>
        <taxon>Diaporthaceae</taxon>
        <taxon>Diaporthe</taxon>
    </lineage>
</organism>
<name>A0ABR3XXM4_9PEZI</name>
<keyword evidence="2" id="KW-0560">Oxidoreductase</keyword>
<dbReference type="InterPro" id="IPR002347">
    <property type="entry name" value="SDR_fam"/>
</dbReference>
<dbReference type="PANTHER" id="PTHR42760:SF115">
    <property type="entry name" value="3-OXOACYL-[ACYL-CARRIER-PROTEIN] REDUCTASE FABG"/>
    <property type="match status" value="1"/>
</dbReference>
<sequence>MSDQPPAARAVARFAVRGNAIVADGLSGLIIWDLNPDAMAEKAAKLQAEFPDAQVRTARVDVTDAAQVEAEVAEAASAMGSVDVLLHCAGIPAATHAMEQDPAEWRSVLEVNATGSFLCSTAVARQAVAAGRPASIILTASVSGTRVNFPHPQAAYNASKAAVKHTAASLAAEWARYGIRVNTLSPGYMDTILCQGEGLRAAREVWSDINAFGRLGNPEELCGAIVLLASGAGSYITGHDLVVDGGQTLFC</sequence>
<evidence type="ECO:0000256" key="1">
    <source>
        <dbReference type="ARBA" id="ARBA00006484"/>
    </source>
</evidence>
<gene>
    <name evidence="3" type="ORF">Daus18300_001375</name>
</gene>
<dbReference type="InterPro" id="IPR036291">
    <property type="entry name" value="NAD(P)-bd_dom_sf"/>
</dbReference>
<reference evidence="3 4" key="1">
    <citation type="journal article" date="2024" name="IMA Fungus">
        <title>IMA Genome - F19 : A genome assembly and annotation guide to empower mycologists, including annotated draft genome sequences of Ceratocystis pirilliformis, Diaporthe australafricana, Fusarium ophioides, Paecilomyces lecythidis, and Sporothrix stenoceras.</title>
        <authorList>
            <person name="Aylward J."/>
            <person name="Wilson A.M."/>
            <person name="Visagie C.M."/>
            <person name="Spraker J."/>
            <person name="Barnes I."/>
            <person name="Buitendag C."/>
            <person name="Ceriani C."/>
            <person name="Del Mar Angel L."/>
            <person name="du Plessis D."/>
            <person name="Fuchs T."/>
            <person name="Gasser K."/>
            <person name="Kramer D."/>
            <person name="Li W."/>
            <person name="Munsamy K."/>
            <person name="Piso A."/>
            <person name="Price J.L."/>
            <person name="Sonnekus B."/>
            <person name="Thomas C."/>
            <person name="van der Nest A."/>
            <person name="van Dijk A."/>
            <person name="van Heerden A."/>
            <person name="van Vuuren N."/>
            <person name="Yilmaz N."/>
            <person name="Duong T.A."/>
            <person name="van der Merwe N.A."/>
            <person name="Wingfield M.J."/>
            <person name="Wingfield B.D."/>
        </authorList>
    </citation>
    <scope>NUCLEOTIDE SEQUENCE [LARGE SCALE GENOMIC DNA]</scope>
    <source>
        <strain evidence="3 4">CMW 18300</strain>
    </source>
</reference>
<protein>
    <submittedName>
        <fullName evidence="3">Uncharacterized protein</fullName>
    </submittedName>
</protein>
<dbReference type="PANTHER" id="PTHR42760">
    <property type="entry name" value="SHORT-CHAIN DEHYDROGENASES/REDUCTASES FAMILY MEMBER"/>
    <property type="match status" value="1"/>
</dbReference>
<proteinExistence type="inferred from homology"/>
<evidence type="ECO:0000313" key="4">
    <source>
        <dbReference type="Proteomes" id="UP001583177"/>
    </source>
</evidence>
<comment type="similarity">
    <text evidence="1">Belongs to the short-chain dehydrogenases/reductases (SDR) family.</text>
</comment>
<dbReference type="PRINTS" id="PR00081">
    <property type="entry name" value="GDHRDH"/>
</dbReference>
<evidence type="ECO:0000313" key="3">
    <source>
        <dbReference type="EMBL" id="KAL1880761.1"/>
    </source>
</evidence>
<dbReference type="Gene3D" id="3.40.50.720">
    <property type="entry name" value="NAD(P)-binding Rossmann-like Domain"/>
    <property type="match status" value="1"/>
</dbReference>
<dbReference type="SUPFAM" id="SSF51735">
    <property type="entry name" value="NAD(P)-binding Rossmann-fold domains"/>
    <property type="match status" value="1"/>
</dbReference>
<evidence type="ECO:0000256" key="2">
    <source>
        <dbReference type="ARBA" id="ARBA00023002"/>
    </source>
</evidence>
<keyword evidence="4" id="KW-1185">Reference proteome</keyword>
<dbReference type="EMBL" id="JAWRVE010000007">
    <property type="protein sequence ID" value="KAL1880761.1"/>
    <property type="molecule type" value="Genomic_DNA"/>
</dbReference>
<dbReference type="Proteomes" id="UP001583177">
    <property type="component" value="Unassembled WGS sequence"/>
</dbReference>
<dbReference type="Pfam" id="PF13561">
    <property type="entry name" value="adh_short_C2"/>
    <property type="match status" value="1"/>
</dbReference>